<name>A0A7I9VGR5_9BACT</name>
<dbReference type="InterPro" id="IPR017039">
    <property type="entry name" value="Virul_fac_BrkB"/>
</dbReference>
<protein>
    <submittedName>
        <fullName evidence="7">Uncharacterized protein</fullName>
    </submittedName>
</protein>
<accession>A0A7I9VGR5</accession>
<feature type="transmembrane region" description="Helical" evidence="6">
    <location>
        <begin position="197"/>
        <end position="218"/>
    </location>
</feature>
<keyword evidence="3 6" id="KW-0812">Transmembrane</keyword>
<keyword evidence="8" id="KW-1185">Reference proteome</keyword>
<comment type="subcellular location">
    <subcellularLocation>
        <location evidence="1">Cell membrane</location>
        <topology evidence="1">Multi-pass membrane protein</topology>
    </subcellularLocation>
</comment>
<feature type="transmembrane region" description="Helical" evidence="6">
    <location>
        <begin position="230"/>
        <end position="256"/>
    </location>
</feature>
<dbReference type="RefSeq" id="WP_176062371.1">
    <property type="nucleotide sequence ID" value="NZ_BJTG01000001.1"/>
</dbReference>
<organism evidence="7 8">
    <name type="scientific">Anaeromyxobacter diazotrophicus</name>
    <dbReference type="NCBI Taxonomy" id="2590199"/>
    <lineage>
        <taxon>Bacteria</taxon>
        <taxon>Pseudomonadati</taxon>
        <taxon>Myxococcota</taxon>
        <taxon>Myxococcia</taxon>
        <taxon>Myxococcales</taxon>
        <taxon>Cystobacterineae</taxon>
        <taxon>Anaeromyxobacteraceae</taxon>
        <taxon>Anaeromyxobacter</taxon>
    </lineage>
</organism>
<dbReference type="NCBIfam" id="TIGR00765">
    <property type="entry name" value="yihY_not_rbn"/>
    <property type="match status" value="1"/>
</dbReference>
<dbReference type="Gene3D" id="1.10.10.10">
    <property type="entry name" value="Winged helix-like DNA-binding domain superfamily/Winged helix DNA-binding domain"/>
    <property type="match status" value="1"/>
</dbReference>
<keyword evidence="5 6" id="KW-0472">Membrane</keyword>
<dbReference type="InterPro" id="IPR036390">
    <property type="entry name" value="WH_DNA-bd_sf"/>
</dbReference>
<dbReference type="InterPro" id="IPR036388">
    <property type="entry name" value="WH-like_DNA-bd_sf"/>
</dbReference>
<evidence type="ECO:0000256" key="1">
    <source>
        <dbReference type="ARBA" id="ARBA00004651"/>
    </source>
</evidence>
<feature type="transmembrane region" description="Helical" evidence="6">
    <location>
        <begin position="169"/>
        <end position="190"/>
    </location>
</feature>
<evidence type="ECO:0000256" key="5">
    <source>
        <dbReference type="ARBA" id="ARBA00023136"/>
    </source>
</evidence>
<dbReference type="EMBL" id="BJTG01000001">
    <property type="protein sequence ID" value="GEJ55581.1"/>
    <property type="molecule type" value="Genomic_DNA"/>
</dbReference>
<comment type="caution">
    <text evidence="7">The sequence shown here is derived from an EMBL/GenBank/DDBJ whole genome shotgun (WGS) entry which is preliminary data.</text>
</comment>
<feature type="transmembrane region" description="Helical" evidence="6">
    <location>
        <begin position="134"/>
        <end position="157"/>
    </location>
</feature>
<evidence type="ECO:0000256" key="6">
    <source>
        <dbReference type="SAM" id="Phobius"/>
    </source>
</evidence>
<evidence type="ECO:0000256" key="3">
    <source>
        <dbReference type="ARBA" id="ARBA00022692"/>
    </source>
</evidence>
<dbReference type="PANTHER" id="PTHR30213">
    <property type="entry name" value="INNER MEMBRANE PROTEIN YHJD"/>
    <property type="match status" value="1"/>
</dbReference>
<dbReference type="AlphaFoldDB" id="A0A7I9VGR5"/>
<keyword evidence="4 6" id="KW-1133">Transmembrane helix</keyword>
<dbReference type="Pfam" id="PF03631">
    <property type="entry name" value="Virul_fac_BrkB"/>
    <property type="match status" value="1"/>
</dbReference>
<evidence type="ECO:0000256" key="4">
    <source>
        <dbReference type="ARBA" id="ARBA00022989"/>
    </source>
</evidence>
<gene>
    <name evidence="7" type="ORF">AMYX_03220</name>
</gene>
<evidence type="ECO:0000256" key="2">
    <source>
        <dbReference type="ARBA" id="ARBA00022475"/>
    </source>
</evidence>
<dbReference type="PANTHER" id="PTHR30213:SF0">
    <property type="entry name" value="UPF0761 MEMBRANE PROTEIN YIHY"/>
    <property type="match status" value="1"/>
</dbReference>
<reference evidence="8" key="1">
    <citation type="journal article" date="2020" name="Appl. Environ. Microbiol.">
        <title>Diazotrophic Anaeromyxobacter Isolates from Soils.</title>
        <authorList>
            <person name="Masuda Y."/>
            <person name="Yamanaka H."/>
            <person name="Xu Z.X."/>
            <person name="Shiratori Y."/>
            <person name="Aono T."/>
            <person name="Amachi S."/>
            <person name="Senoo K."/>
            <person name="Itoh H."/>
        </authorList>
    </citation>
    <scope>NUCLEOTIDE SEQUENCE [LARGE SCALE GENOMIC DNA]</scope>
    <source>
        <strain evidence="8">R267</strain>
    </source>
</reference>
<feature type="transmembrane region" description="Helical" evidence="6">
    <location>
        <begin position="91"/>
        <end position="113"/>
    </location>
</feature>
<dbReference type="GO" id="GO:0005886">
    <property type="term" value="C:plasma membrane"/>
    <property type="evidence" value="ECO:0007669"/>
    <property type="project" value="UniProtKB-SubCell"/>
</dbReference>
<evidence type="ECO:0000313" key="8">
    <source>
        <dbReference type="Proteomes" id="UP000503640"/>
    </source>
</evidence>
<feature type="transmembrane region" description="Helical" evidence="6">
    <location>
        <begin position="29"/>
        <end position="53"/>
    </location>
</feature>
<dbReference type="SUPFAM" id="SSF46785">
    <property type="entry name" value="Winged helix' DNA-binding domain"/>
    <property type="match status" value="1"/>
</dbReference>
<proteinExistence type="predicted"/>
<sequence>MTRAARGLAAARPLLHAMRGESVRLRAMALTYLSLFALVPALVVAFTVVRAFAGTDAMWRGIHGYLLDNLAVGARASIEPYLDRFVRNAHATSAGLVGGALLVFSAVSLFGQVERAVNDIWWVRRSRPLPQRALLYWAGLTLGPLLLAGSLTLGHAVSAFLEGAPVGQVLVRVAAVLVSCLLFAAAYLFLPATRVRPWAAAVGGLVAGLAWELAKALYTLAVARFFRYHAIYGSVASVPIFLLWLYVSWTVVLFGARVAFVAQHARVILAGHAPAGQGTVLGRELLASRVMLEVALAFRAGALPPDSAEIALRIGTFAEPVREMVATLRGRRLVLEVASGGLVPARPLEHISLADVRSAVAGEPPAASGNPAETLLSLVLAGAEGAAAEALGTKSFAELCQALESRGSPAGSGGAAQRT</sequence>
<keyword evidence="2" id="KW-1003">Cell membrane</keyword>
<evidence type="ECO:0000313" key="7">
    <source>
        <dbReference type="EMBL" id="GEJ55581.1"/>
    </source>
</evidence>
<dbReference type="Proteomes" id="UP000503640">
    <property type="component" value="Unassembled WGS sequence"/>
</dbReference>